<dbReference type="RefSeq" id="WP_073251977.1">
    <property type="nucleotide sequence ID" value="NZ_FQZQ01000009.1"/>
</dbReference>
<dbReference type="EMBL" id="FQZQ01000009">
    <property type="protein sequence ID" value="SHJ48236.1"/>
    <property type="molecule type" value="Genomic_DNA"/>
</dbReference>
<gene>
    <name evidence="1" type="ORF">SAMN05444000_10972</name>
</gene>
<accession>A0A1M6JNH3</accession>
<keyword evidence="2" id="KW-1185">Reference proteome</keyword>
<sequence length="115" mass="12370">MPHLILEHSAELATSHDLQALVDDLFETACAHPAISANPSAVKVRSNACQHLRSGVSPETFAHLELRLLPGRSSETKADLAGALLKALERHLPKVGSLSVEPVEMDAATYVKRTL</sequence>
<dbReference type="STRING" id="1470563.SAMN05444000_10972"/>
<reference evidence="2" key="1">
    <citation type="submission" date="2016-11" db="EMBL/GenBank/DDBJ databases">
        <authorList>
            <person name="Varghese N."/>
            <person name="Submissions S."/>
        </authorList>
    </citation>
    <scope>NUCLEOTIDE SEQUENCE [LARGE SCALE GENOMIC DNA]</scope>
    <source>
        <strain evidence="2">DSM 100564</strain>
    </source>
</reference>
<name>A0A1M6JNH3_9RHOB</name>
<dbReference type="Pfam" id="PF02962">
    <property type="entry name" value="CHMI"/>
    <property type="match status" value="1"/>
</dbReference>
<dbReference type="PANTHER" id="PTHR37950">
    <property type="entry name" value="4-HYDROXYPHENYLACETATE CATABOLISM PROTEIN"/>
    <property type="match status" value="1"/>
</dbReference>
<dbReference type="GO" id="GO:0008704">
    <property type="term" value="F:5-carboxymethyl-2-hydroxymuconate delta-isomerase activity"/>
    <property type="evidence" value="ECO:0007669"/>
    <property type="project" value="InterPro"/>
</dbReference>
<dbReference type="Gene3D" id="3.30.429.10">
    <property type="entry name" value="Macrophage Migration Inhibitory Factor"/>
    <property type="match status" value="1"/>
</dbReference>
<dbReference type="Proteomes" id="UP000183982">
    <property type="component" value="Unassembled WGS sequence"/>
</dbReference>
<evidence type="ECO:0000313" key="1">
    <source>
        <dbReference type="EMBL" id="SHJ48236.1"/>
    </source>
</evidence>
<dbReference type="InterPro" id="IPR004220">
    <property type="entry name" value="5-COMe_2-OHmuconate_Isoase"/>
</dbReference>
<keyword evidence="1" id="KW-0413">Isomerase</keyword>
<dbReference type="PANTHER" id="PTHR37950:SF1">
    <property type="entry name" value="4-HYDROXYPHENYLACETATE CATABOLISM PROTEIN"/>
    <property type="match status" value="1"/>
</dbReference>
<proteinExistence type="predicted"/>
<organism evidence="1 2">
    <name type="scientific">Shimia gijangensis</name>
    <dbReference type="NCBI Taxonomy" id="1470563"/>
    <lineage>
        <taxon>Bacteria</taxon>
        <taxon>Pseudomonadati</taxon>
        <taxon>Pseudomonadota</taxon>
        <taxon>Alphaproteobacteria</taxon>
        <taxon>Rhodobacterales</taxon>
        <taxon>Roseobacteraceae</taxon>
    </lineage>
</organism>
<dbReference type="InterPro" id="IPR014347">
    <property type="entry name" value="Tautomerase/MIF_sf"/>
</dbReference>
<evidence type="ECO:0000313" key="2">
    <source>
        <dbReference type="Proteomes" id="UP000183982"/>
    </source>
</evidence>
<dbReference type="SUPFAM" id="SSF55331">
    <property type="entry name" value="Tautomerase/MIF"/>
    <property type="match status" value="1"/>
</dbReference>
<dbReference type="AlphaFoldDB" id="A0A1M6JNH3"/>
<dbReference type="OrthoDB" id="9814215at2"/>
<protein>
    <submittedName>
        <fullName evidence="1">5-carboxymethyl-2-hydroxymuconate isomerase</fullName>
    </submittedName>
</protein>